<comment type="caution">
    <text evidence="1">The sequence shown here is derived from an EMBL/GenBank/DDBJ whole genome shotgun (WGS) entry which is preliminary data.</text>
</comment>
<dbReference type="InterPro" id="IPR047708">
    <property type="entry name" value="CD1871A-like"/>
</dbReference>
<reference evidence="1 2" key="1">
    <citation type="submission" date="2011-09" db="EMBL/GenBank/DDBJ databases">
        <title>The draft genome of Treponema saccharophilum DSM 2985.</title>
        <authorList>
            <consortium name="US DOE Joint Genome Institute (JGI-PGF)"/>
            <person name="Lucas S."/>
            <person name="Copeland A."/>
            <person name="Lapidus A."/>
            <person name="Glavina del Rio T."/>
            <person name="Dalin E."/>
            <person name="Tice H."/>
            <person name="Bruce D."/>
            <person name="Goodwin L."/>
            <person name="Pitluck S."/>
            <person name="Peters L."/>
            <person name="Kyrpides N."/>
            <person name="Mavromatis K."/>
            <person name="Ivanova N."/>
            <person name="Markowitz V."/>
            <person name="Cheng J.-F."/>
            <person name="Hugenholtz P."/>
            <person name="Woyke T."/>
            <person name="Wu D."/>
            <person name="Gronow S."/>
            <person name="Wellnitz S."/>
            <person name="Brambilla E."/>
            <person name="Klenk H.-P."/>
            <person name="Eisen J.A."/>
        </authorList>
    </citation>
    <scope>NUCLEOTIDE SEQUENCE [LARGE SCALE GENOMIC DNA]</scope>
    <source>
        <strain evidence="1 2">DSM 2985</strain>
    </source>
</reference>
<evidence type="ECO:0000313" key="1">
    <source>
        <dbReference type="EMBL" id="EIC00477.1"/>
    </source>
</evidence>
<name>H7EPS6_9SPIR</name>
<protein>
    <recommendedName>
        <fullName evidence="3">Thioredoxin</fullName>
    </recommendedName>
</protein>
<dbReference type="NCBIfam" id="NF040920">
    <property type="entry name" value="CD1871A_fam"/>
    <property type="match status" value="1"/>
</dbReference>
<dbReference type="STRING" id="907348.TresaDRAFT_0571"/>
<dbReference type="PATRIC" id="fig|907348.3.peg.2989"/>
<keyword evidence="2" id="KW-1185">Reference proteome</keyword>
<dbReference type="AlphaFoldDB" id="H7EPS6"/>
<dbReference type="eggNOG" id="ENOG5032NST">
    <property type="taxonomic scope" value="Bacteria"/>
</dbReference>
<dbReference type="Proteomes" id="UP000003571">
    <property type="component" value="Unassembled WGS sequence"/>
</dbReference>
<proteinExistence type="predicted"/>
<dbReference type="EMBL" id="AGRW01000055">
    <property type="protein sequence ID" value="EIC00477.1"/>
    <property type="molecule type" value="Genomic_DNA"/>
</dbReference>
<organism evidence="1 2">
    <name type="scientific">Treponema saccharophilum DSM 2985</name>
    <dbReference type="NCBI Taxonomy" id="907348"/>
    <lineage>
        <taxon>Bacteria</taxon>
        <taxon>Pseudomonadati</taxon>
        <taxon>Spirochaetota</taxon>
        <taxon>Spirochaetia</taxon>
        <taxon>Spirochaetales</taxon>
        <taxon>Treponemataceae</taxon>
        <taxon>Treponema</taxon>
    </lineage>
</organism>
<gene>
    <name evidence="1" type="ORF">TresaDRAFT_0571</name>
</gene>
<evidence type="ECO:0000313" key="2">
    <source>
        <dbReference type="Proteomes" id="UP000003571"/>
    </source>
</evidence>
<evidence type="ECO:0008006" key="3">
    <source>
        <dbReference type="Google" id="ProtNLM"/>
    </source>
</evidence>
<accession>H7EPS6</accession>
<sequence length="48" mass="5120">MTGKKRKIISIVSLCLGIVLVIAGIFRGEAETVLNKATRICMECIGIG</sequence>